<dbReference type="STRING" id="118101.ATN01_01905"/>
<name>A0A1B2H980_BUCDN</name>
<protein>
    <recommendedName>
        <fullName evidence="5">BolA family transcriptional regulator</fullName>
    </recommendedName>
</protein>
<comment type="similarity">
    <text evidence="1 2">Belongs to the BolA/IbaG family.</text>
</comment>
<dbReference type="SUPFAM" id="SSF82657">
    <property type="entry name" value="BolA-like"/>
    <property type="match status" value="1"/>
</dbReference>
<sequence>MNNQKIKSLLKTELNLTETYVTGDNNHIKIIVIGDIFIGMSEVQRQKIVYTPLMKMITKQHIHAISIFSYTCKEWKKHNKHNNNSDNI</sequence>
<organism evidence="3 4">
    <name type="scientific">Buchnera aphidicola subsp. Diuraphis noxia</name>
    <dbReference type="NCBI Taxonomy" id="118101"/>
    <lineage>
        <taxon>Bacteria</taxon>
        <taxon>Pseudomonadati</taxon>
        <taxon>Pseudomonadota</taxon>
        <taxon>Gammaproteobacteria</taxon>
        <taxon>Enterobacterales</taxon>
        <taxon>Erwiniaceae</taxon>
        <taxon>Buchnera</taxon>
    </lineage>
</organism>
<dbReference type="PANTHER" id="PTHR46229">
    <property type="entry name" value="BOLA TRANSCRIPTION REGULATOR"/>
    <property type="match status" value="1"/>
</dbReference>
<evidence type="ECO:0000313" key="4">
    <source>
        <dbReference type="Proteomes" id="UP000093070"/>
    </source>
</evidence>
<evidence type="ECO:0000256" key="1">
    <source>
        <dbReference type="ARBA" id="ARBA00005578"/>
    </source>
</evidence>
<dbReference type="EMBL" id="CP013259">
    <property type="protein sequence ID" value="ANZ22589.1"/>
    <property type="molecule type" value="Genomic_DNA"/>
</dbReference>
<dbReference type="PIRSF" id="PIRSF003113">
    <property type="entry name" value="BolA"/>
    <property type="match status" value="1"/>
</dbReference>
<proteinExistence type="inferred from homology"/>
<dbReference type="AlphaFoldDB" id="A0A1B2H980"/>
<accession>A0A1B2H980</accession>
<dbReference type="PANTHER" id="PTHR46229:SF4">
    <property type="entry name" value="ACID STRESS PROTEIN IBAG"/>
    <property type="match status" value="1"/>
</dbReference>
<dbReference type="OrthoDB" id="9812890at2"/>
<evidence type="ECO:0000313" key="3">
    <source>
        <dbReference type="EMBL" id="ANZ22589.1"/>
    </source>
</evidence>
<dbReference type="InterPro" id="IPR036065">
    <property type="entry name" value="BolA-like_sf"/>
</dbReference>
<dbReference type="Gene3D" id="3.30.300.90">
    <property type="entry name" value="BolA-like"/>
    <property type="match status" value="1"/>
</dbReference>
<dbReference type="InterPro" id="IPR002634">
    <property type="entry name" value="BolA"/>
</dbReference>
<dbReference type="RefSeq" id="WP_075433411.1">
    <property type="nucleotide sequence ID" value="NZ_CP013259.1"/>
</dbReference>
<dbReference type="Pfam" id="PF01722">
    <property type="entry name" value="BolA"/>
    <property type="match status" value="1"/>
</dbReference>
<dbReference type="Proteomes" id="UP000093070">
    <property type="component" value="Chromosome"/>
</dbReference>
<reference evidence="3 4" key="1">
    <citation type="submission" date="2015-11" db="EMBL/GenBank/DDBJ databases">
        <title>The complete genome of Buchnera aphidicola from Diuraphis noxia biotype SAM.</title>
        <authorList>
            <person name="Burger N.F.V."/>
            <person name="Oberholster A.-M."/>
        </authorList>
    </citation>
    <scope>NUCLEOTIDE SEQUENCE [LARGE SCALE GENOMIC DNA]</scope>
    <source>
        <strain evidence="3">SAM</strain>
    </source>
</reference>
<dbReference type="InterPro" id="IPR050961">
    <property type="entry name" value="BolA/IbaG_stress_morph_reg"/>
</dbReference>
<gene>
    <name evidence="3" type="ORF">ATN01_01905</name>
</gene>
<evidence type="ECO:0000256" key="2">
    <source>
        <dbReference type="RuleBase" id="RU003860"/>
    </source>
</evidence>
<evidence type="ECO:0008006" key="5">
    <source>
        <dbReference type="Google" id="ProtNLM"/>
    </source>
</evidence>